<dbReference type="Proteomes" id="UP000800096">
    <property type="component" value="Unassembled WGS sequence"/>
</dbReference>
<feature type="region of interest" description="Disordered" evidence="2">
    <location>
        <begin position="1"/>
        <end position="24"/>
    </location>
</feature>
<dbReference type="CDD" id="cd02440">
    <property type="entry name" value="AdoMet_MTases"/>
    <property type="match status" value="1"/>
</dbReference>
<dbReference type="AlphaFoldDB" id="A0A6A5R3F3"/>
<protein>
    <submittedName>
        <fullName evidence="3">S-adenosyl-L-methionine-dependent methyltransferase</fullName>
    </submittedName>
</protein>
<dbReference type="Pfam" id="PF13489">
    <property type="entry name" value="Methyltransf_23"/>
    <property type="match status" value="1"/>
</dbReference>
<dbReference type="GO" id="GO:0032259">
    <property type="term" value="P:methylation"/>
    <property type="evidence" value="ECO:0007669"/>
    <property type="project" value="UniProtKB-KW"/>
</dbReference>
<organism evidence="3 4">
    <name type="scientific">Ampelomyces quisqualis</name>
    <name type="common">Powdery mildew agent</name>
    <dbReference type="NCBI Taxonomy" id="50730"/>
    <lineage>
        <taxon>Eukaryota</taxon>
        <taxon>Fungi</taxon>
        <taxon>Dikarya</taxon>
        <taxon>Ascomycota</taxon>
        <taxon>Pezizomycotina</taxon>
        <taxon>Dothideomycetes</taxon>
        <taxon>Pleosporomycetidae</taxon>
        <taxon>Pleosporales</taxon>
        <taxon>Pleosporineae</taxon>
        <taxon>Phaeosphaeriaceae</taxon>
        <taxon>Ampelomyces</taxon>
    </lineage>
</organism>
<evidence type="ECO:0000256" key="1">
    <source>
        <dbReference type="ARBA" id="ARBA00022679"/>
    </source>
</evidence>
<dbReference type="OrthoDB" id="66144at2759"/>
<sequence length="246" mass="27260">MSNQALNDSRFTKEAAEWDSNSKHVESTQQAFDAIKRYVPGFKNGQSKTMRILEIGSGTGLLSYLLAPQIHSLIGVDTAKGMISAFNTKRAEISNPNLSAINHLLTDPDSPVLQAACAEFESSGAAEPFRFDLVVSHLTLHHIEDLASVFKTMFGCLKRGGCVALTDYEDFGREAVRFHPVSKRPGVEHHGIKRVVAEKLLLEAGFEAVRVEEAYVLRKKVDEEEEMERVEGEMAFPFLMVYGVKG</sequence>
<dbReference type="Gene3D" id="3.40.50.150">
    <property type="entry name" value="Vaccinia Virus protein VP39"/>
    <property type="match status" value="1"/>
</dbReference>
<dbReference type="GO" id="GO:0008168">
    <property type="term" value="F:methyltransferase activity"/>
    <property type="evidence" value="ECO:0007669"/>
    <property type="project" value="UniProtKB-KW"/>
</dbReference>
<keyword evidence="1 3" id="KW-0808">Transferase</keyword>
<evidence type="ECO:0000256" key="2">
    <source>
        <dbReference type="SAM" id="MobiDB-lite"/>
    </source>
</evidence>
<reference evidence="3" key="1">
    <citation type="journal article" date="2020" name="Stud. Mycol.">
        <title>101 Dothideomycetes genomes: a test case for predicting lifestyles and emergence of pathogens.</title>
        <authorList>
            <person name="Haridas S."/>
            <person name="Albert R."/>
            <person name="Binder M."/>
            <person name="Bloem J."/>
            <person name="Labutti K."/>
            <person name="Salamov A."/>
            <person name="Andreopoulos B."/>
            <person name="Baker S."/>
            <person name="Barry K."/>
            <person name="Bills G."/>
            <person name="Bluhm B."/>
            <person name="Cannon C."/>
            <person name="Castanera R."/>
            <person name="Culley D."/>
            <person name="Daum C."/>
            <person name="Ezra D."/>
            <person name="Gonzalez J."/>
            <person name="Henrissat B."/>
            <person name="Kuo A."/>
            <person name="Liang C."/>
            <person name="Lipzen A."/>
            <person name="Lutzoni F."/>
            <person name="Magnuson J."/>
            <person name="Mondo S."/>
            <person name="Nolan M."/>
            <person name="Ohm R."/>
            <person name="Pangilinan J."/>
            <person name="Park H.-J."/>
            <person name="Ramirez L."/>
            <person name="Alfaro M."/>
            <person name="Sun H."/>
            <person name="Tritt A."/>
            <person name="Yoshinaga Y."/>
            <person name="Zwiers L.-H."/>
            <person name="Turgeon B."/>
            <person name="Goodwin S."/>
            <person name="Spatafora J."/>
            <person name="Crous P."/>
            <person name="Grigoriev I."/>
        </authorList>
    </citation>
    <scope>NUCLEOTIDE SEQUENCE</scope>
    <source>
        <strain evidence="3">HMLAC05119</strain>
    </source>
</reference>
<dbReference type="InterPro" id="IPR029063">
    <property type="entry name" value="SAM-dependent_MTases_sf"/>
</dbReference>
<dbReference type="PANTHER" id="PTHR43861:SF3">
    <property type="entry name" value="PUTATIVE (AFU_ORTHOLOGUE AFUA_2G14390)-RELATED"/>
    <property type="match status" value="1"/>
</dbReference>
<name>A0A6A5R3F3_AMPQU</name>
<proteinExistence type="predicted"/>
<gene>
    <name evidence="3" type="ORF">BDU57DRAFT_435639</name>
</gene>
<dbReference type="SUPFAM" id="SSF53335">
    <property type="entry name" value="S-adenosyl-L-methionine-dependent methyltransferases"/>
    <property type="match status" value="1"/>
</dbReference>
<evidence type="ECO:0000313" key="3">
    <source>
        <dbReference type="EMBL" id="KAF1921326.1"/>
    </source>
</evidence>
<evidence type="ECO:0000313" key="4">
    <source>
        <dbReference type="Proteomes" id="UP000800096"/>
    </source>
</evidence>
<dbReference type="PANTHER" id="PTHR43861">
    <property type="entry name" value="TRANS-ACONITATE 2-METHYLTRANSFERASE-RELATED"/>
    <property type="match status" value="1"/>
</dbReference>
<keyword evidence="4" id="KW-1185">Reference proteome</keyword>
<feature type="compositionally biased region" description="Basic and acidic residues" evidence="2">
    <location>
        <begin position="10"/>
        <end position="24"/>
    </location>
</feature>
<keyword evidence="3" id="KW-0489">Methyltransferase</keyword>
<dbReference type="EMBL" id="ML979132">
    <property type="protein sequence ID" value="KAF1921326.1"/>
    <property type="molecule type" value="Genomic_DNA"/>
</dbReference>
<accession>A0A6A5R3F3</accession>